<dbReference type="RefSeq" id="WP_188377782.1">
    <property type="nucleotide sequence ID" value="NZ_BMEL01000003.1"/>
</dbReference>
<keyword evidence="2" id="KW-0472">Membrane</keyword>
<dbReference type="InterPro" id="IPR036291">
    <property type="entry name" value="NAD(P)-bd_dom_sf"/>
</dbReference>
<evidence type="ECO:0000259" key="4">
    <source>
        <dbReference type="PROSITE" id="PS51202"/>
    </source>
</evidence>
<dbReference type="Gene3D" id="1.10.287.70">
    <property type="match status" value="1"/>
</dbReference>
<keyword evidence="5" id="KW-0406">Ion transport</keyword>
<dbReference type="SUPFAM" id="SSF116726">
    <property type="entry name" value="TrkA C-terminal domain-like"/>
    <property type="match status" value="1"/>
</dbReference>
<dbReference type="InterPro" id="IPR050721">
    <property type="entry name" value="Trk_Ktr_HKT_K-transport"/>
</dbReference>
<gene>
    <name evidence="5" type="ORF">GCM10010954_24230</name>
</gene>
<proteinExistence type="predicted"/>
<dbReference type="SUPFAM" id="SSF51735">
    <property type="entry name" value="NAD(P)-binding Rossmann-fold domains"/>
    <property type="match status" value="1"/>
</dbReference>
<organism evidence="5 6">
    <name type="scientific">Halobacillus andaensis</name>
    <dbReference type="NCBI Taxonomy" id="1176239"/>
    <lineage>
        <taxon>Bacteria</taxon>
        <taxon>Bacillati</taxon>
        <taxon>Bacillota</taxon>
        <taxon>Bacilli</taxon>
        <taxon>Bacillales</taxon>
        <taxon>Bacillaceae</taxon>
        <taxon>Halobacillus</taxon>
    </lineage>
</organism>
<feature type="transmembrane region" description="Helical" evidence="2">
    <location>
        <begin position="7"/>
        <end position="28"/>
    </location>
</feature>
<reference evidence="5" key="1">
    <citation type="journal article" date="2014" name="Int. J. Syst. Evol. Microbiol.">
        <title>Complete genome sequence of Corynebacterium casei LMG S-19264T (=DSM 44701T), isolated from a smear-ripened cheese.</title>
        <authorList>
            <consortium name="US DOE Joint Genome Institute (JGI-PGF)"/>
            <person name="Walter F."/>
            <person name="Albersmeier A."/>
            <person name="Kalinowski J."/>
            <person name="Ruckert C."/>
        </authorList>
    </citation>
    <scope>NUCLEOTIDE SEQUENCE</scope>
    <source>
        <strain evidence="5">CGMCC 1.12153</strain>
    </source>
</reference>
<dbReference type="Pfam" id="PF02080">
    <property type="entry name" value="TrkA_C"/>
    <property type="match status" value="1"/>
</dbReference>
<feature type="domain" description="RCK C-terminal" evidence="4">
    <location>
        <begin position="247"/>
        <end position="329"/>
    </location>
</feature>
<dbReference type="PANTHER" id="PTHR43833">
    <property type="entry name" value="POTASSIUM CHANNEL PROTEIN 2-RELATED-RELATED"/>
    <property type="match status" value="1"/>
</dbReference>
<accession>A0A917B570</accession>
<feature type="transmembrane region" description="Helical" evidence="2">
    <location>
        <begin position="34"/>
        <end position="51"/>
    </location>
</feature>
<evidence type="ECO:0000313" key="5">
    <source>
        <dbReference type="EMBL" id="GGF24494.1"/>
    </source>
</evidence>
<evidence type="ECO:0000256" key="1">
    <source>
        <dbReference type="ARBA" id="ARBA00004651"/>
    </source>
</evidence>
<dbReference type="GO" id="GO:0005886">
    <property type="term" value="C:plasma membrane"/>
    <property type="evidence" value="ECO:0007669"/>
    <property type="project" value="UniProtKB-SubCell"/>
</dbReference>
<dbReference type="PANTHER" id="PTHR43833:SF9">
    <property type="entry name" value="POTASSIUM CHANNEL PROTEIN YUGO-RELATED"/>
    <property type="match status" value="1"/>
</dbReference>
<keyword evidence="5" id="KW-0813">Transport</keyword>
<evidence type="ECO:0000256" key="2">
    <source>
        <dbReference type="SAM" id="Phobius"/>
    </source>
</evidence>
<feature type="domain" description="RCK N-terminal" evidence="3">
    <location>
        <begin position="108"/>
        <end position="223"/>
    </location>
</feature>
<dbReference type="InterPro" id="IPR036721">
    <property type="entry name" value="RCK_C_sf"/>
</dbReference>
<comment type="subcellular location">
    <subcellularLocation>
        <location evidence="1">Cell membrane</location>
        <topology evidence="1">Multi-pass membrane protein</topology>
    </subcellularLocation>
</comment>
<evidence type="ECO:0000259" key="3">
    <source>
        <dbReference type="PROSITE" id="PS51201"/>
    </source>
</evidence>
<name>A0A917B570_HALAA</name>
<dbReference type="GO" id="GO:0008324">
    <property type="term" value="F:monoatomic cation transmembrane transporter activity"/>
    <property type="evidence" value="ECO:0007669"/>
    <property type="project" value="InterPro"/>
</dbReference>
<dbReference type="Pfam" id="PF07885">
    <property type="entry name" value="Ion_trans_2"/>
    <property type="match status" value="1"/>
</dbReference>
<dbReference type="Pfam" id="PF02254">
    <property type="entry name" value="TrkA_N"/>
    <property type="match status" value="1"/>
</dbReference>
<dbReference type="InterPro" id="IPR006037">
    <property type="entry name" value="RCK_C"/>
</dbReference>
<dbReference type="GO" id="GO:0006813">
    <property type="term" value="P:potassium ion transport"/>
    <property type="evidence" value="ECO:0007669"/>
    <property type="project" value="InterPro"/>
</dbReference>
<sequence>MLTKYKSAWLFTGVLLFFIIAFLIGLMLTENLPIFDSLYMTIISILGIGYGDYIPNSNAGKIVAMILIPITLGLSSYLLTYVASILIEGNLSNKWERKKMNNQIDKMENHYIICGYERVGEQVLKEFLSHQYHIVVIDTDESVASRIPEGVPYIIDDAKQNHVLEKAGIERAKGLIATTSDDSLNLFITLTAKGLNSEVEVIARAEVSETEDKLKRAGADHVVNPSDLGGRRMALSLIKPVSMHYIDSIIHAENRSFQMEDFRVGDQLNANKISELKLREKFDLTLLGLKRDDGEFLNNPDANETLQSTDVLILFGEKEHIDVFTSQNK</sequence>
<evidence type="ECO:0000313" key="6">
    <source>
        <dbReference type="Proteomes" id="UP000660110"/>
    </source>
</evidence>
<reference evidence="5" key="2">
    <citation type="submission" date="2020-09" db="EMBL/GenBank/DDBJ databases">
        <authorList>
            <person name="Sun Q."/>
            <person name="Zhou Y."/>
        </authorList>
    </citation>
    <scope>NUCLEOTIDE SEQUENCE</scope>
    <source>
        <strain evidence="5">CGMCC 1.12153</strain>
    </source>
</reference>
<keyword evidence="2" id="KW-1133">Transmembrane helix</keyword>
<dbReference type="PROSITE" id="PS51202">
    <property type="entry name" value="RCK_C"/>
    <property type="match status" value="1"/>
</dbReference>
<dbReference type="PROSITE" id="PS51201">
    <property type="entry name" value="RCK_N"/>
    <property type="match status" value="1"/>
</dbReference>
<feature type="transmembrane region" description="Helical" evidence="2">
    <location>
        <begin position="63"/>
        <end position="87"/>
    </location>
</feature>
<keyword evidence="6" id="KW-1185">Reference proteome</keyword>
<dbReference type="EMBL" id="BMEL01000003">
    <property type="protein sequence ID" value="GGF24494.1"/>
    <property type="molecule type" value="Genomic_DNA"/>
</dbReference>
<dbReference type="InterPro" id="IPR003148">
    <property type="entry name" value="RCK_N"/>
</dbReference>
<dbReference type="InterPro" id="IPR013099">
    <property type="entry name" value="K_chnl_dom"/>
</dbReference>
<dbReference type="Gene3D" id="3.30.70.1450">
    <property type="entry name" value="Regulator of K+ conductance, C-terminal domain"/>
    <property type="match status" value="1"/>
</dbReference>
<comment type="caution">
    <text evidence="5">The sequence shown here is derived from an EMBL/GenBank/DDBJ whole genome shotgun (WGS) entry which is preliminary data.</text>
</comment>
<keyword evidence="5" id="KW-0407">Ion channel</keyword>
<dbReference type="SUPFAM" id="SSF81324">
    <property type="entry name" value="Voltage-gated potassium channels"/>
    <property type="match status" value="1"/>
</dbReference>
<dbReference type="Proteomes" id="UP000660110">
    <property type="component" value="Unassembled WGS sequence"/>
</dbReference>
<protein>
    <submittedName>
        <fullName evidence="5">Potassium channel protein</fullName>
    </submittedName>
</protein>
<dbReference type="AlphaFoldDB" id="A0A917B570"/>
<dbReference type="Gene3D" id="3.40.50.720">
    <property type="entry name" value="NAD(P)-binding Rossmann-like Domain"/>
    <property type="match status" value="1"/>
</dbReference>
<keyword evidence="2" id="KW-0812">Transmembrane</keyword>